<protein>
    <submittedName>
        <fullName evidence="2">Uncharacterized protein</fullName>
    </submittedName>
</protein>
<feature type="region of interest" description="Disordered" evidence="1">
    <location>
        <begin position="1"/>
        <end position="31"/>
    </location>
</feature>
<feature type="compositionally biased region" description="Polar residues" evidence="1">
    <location>
        <begin position="1"/>
        <end position="22"/>
    </location>
</feature>
<name>A0A5B7EJC1_PORTR</name>
<dbReference type="Proteomes" id="UP000324222">
    <property type="component" value="Unassembled WGS sequence"/>
</dbReference>
<sequence>MLKYNLSNLQQKQPTSSSTANPANRGPAQWTSQCAVHPPNHCRLVRTPPLTHTAGVRTGTKAPPSCGTLTQLIPLHSTGKEVWYFVLAQECPPNRPDLCSEWKALSHGTVHGVGLWHRAVQECHSGGSGARWLL</sequence>
<dbReference type="AlphaFoldDB" id="A0A5B7EJC1"/>
<dbReference type="EMBL" id="VSRR010003072">
    <property type="protein sequence ID" value="MPC34521.1"/>
    <property type="molecule type" value="Genomic_DNA"/>
</dbReference>
<gene>
    <name evidence="2" type="ORF">E2C01_027914</name>
</gene>
<evidence type="ECO:0000256" key="1">
    <source>
        <dbReference type="SAM" id="MobiDB-lite"/>
    </source>
</evidence>
<comment type="caution">
    <text evidence="2">The sequence shown here is derived from an EMBL/GenBank/DDBJ whole genome shotgun (WGS) entry which is preliminary data.</text>
</comment>
<accession>A0A5B7EJC1</accession>
<reference evidence="2 3" key="1">
    <citation type="submission" date="2019-05" db="EMBL/GenBank/DDBJ databases">
        <title>Another draft genome of Portunus trituberculatus and its Hox gene families provides insights of decapod evolution.</title>
        <authorList>
            <person name="Jeong J.-H."/>
            <person name="Song I."/>
            <person name="Kim S."/>
            <person name="Choi T."/>
            <person name="Kim D."/>
            <person name="Ryu S."/>
            <person name="Kim W."/>
        </authorList>
    </citation>
    <scope>NUCLEOTIDE SEQUENCE [LARGE SCALE GENOMIC DNA]</scope>
    <source>
        <tissue evidence="2">Muscle</tissue>
    </source>
</reference>
<proteinExistence type="predicted"/>
<evidence type="ECO:0000313" key="2">
    <source>
        <dbReference type="EMBL" id="MPC34521.1"/>
    </source>
</evidence>
<keyword evidence="3" id="KW-1185">Reference proteome</keyword>
<organism evidence="2 3">
    <name type="scientific">Portunus trituberculatus</name>
    <name type="common">Swimming crab</name>
    <name type="synonym">Neptunus trituberculatus</name>
    <dbReference type="NCBI Taxonomy" id="210409"/>
    <lineage>
        <taxon>Eukaryota</taxon>
        <taxon>Metazoa</taxon>
        <taxon>Ecdysozoa</taxon>
        <taxon>Arthropoda</taxon>
        <taxon>Crustacea</taxon>
        <taxon>Multicrustacea</taxon>
        <taxon>Malacostraca</taxon>
        <taxon>Eumalacostraca</taxon>
        <taxon>Eucarida</taxon>
        <taxon>Decapoda</taxon>
        <taxon>Pleocyemata</taxon>
        <taxon>Brachyura</taxon>
        <taxon>Eubrachyura</taxon>
        <taxon>Portunoidea</taxon>
        <taxon>Portunidae</taxon>
        <taxon>Portuninae</taxon>
        <taxon>Portunus</taxon>
    </lineage>
</organism>
<evidence type="ECO:0000313" key="3">
    <source>
        <dbReference type="Proteomes" id="UP000324222"/>
    </source>
</evidence>